<protein>
    <submittedName>
        <fullName evidence="2">Uncharacterized protein</fullName>
    </submittedName>
</protein>
<organism evidence="2 3">
    <name type="scientific">Lentzea rhizosphaerae</name>
    <dbReference type="NCBI Taxonomy" id="2041025"/>
    <lineage>
        <taxon>Bacteria</taxon>
        <taxon>Bacillati</taxon>
        <taxon>Actinomycetota</taxon>
        <taxon>Actinomycetes</taxon>
        <taxon>Pseudonocardiales</taxon>
        <taxon>Pseudonocardiaceae</taxon>
        <taxon>Lentzea</taxon>
    </lineage>
</organism>
<sequence length="129" mass="13728">MSATEVLARFRAEVGAAVTRARRASGEIGERNAELRERTRGLAAQARERKVEPGARPTSGDVREAATGFRHHRGLPVEQVPDAAELTAPAPVETKPVATLGSAAVAGPSGQLPRVSDDDEDFSQSRILY</sequence>
<gene>
    <name evidence="2" type="ORF">ACFOWZ_10980</name>
</gene>
<name>A0ABV8BPU4_9PSEU</name>
<dbReference type="Proteomes" id="UP001595690">
    <property type="component" value="Unassembled WGS sequence"/>
</dbReference>
<comment type="caution">
    <text evidence="2">The sequence shown here is derived from an EMBL/GenBank/DDBJ whole genome shotgun (WGS) entry which is preliminary data.</text>
</comment>
<reference evidence="3" key="1">
    <citation type="journal article" date="2019" name="Int. J. Syst. Evol. Microbiol.">
        <title>The Global Catalogue of Microorganisms (GCM) 10K type strain sequencing project: providing services to taxonomists for standard genome sequencing and annotation.</title>
        <authorList>
            <consortium name="The Broad Institute Genomics Platform"/>
            <consortium name="The Broad Institute Genome Sequencing Center for Infectious Disease"/>
            <person name="Wu L."/>
            <person name="Ma J."/>
        </authorList>
    </citation>
    <scope>NUCLEOTIDE SEQUENCE [LARGE SCALE GENOMIC DNA]</scope>
    <source>
        <strain evidence="3">CGMCC 4.7405</strain>
    </source>
</reference>
<proteinExistence type="predicted"/>
<keyword evidence="3" id="KW-1185">Reference proteome</keyword>
<feature type="compositionally biased region" description="Basic and acidic residues" evidence="1">
    <location>
        <begin position="24"/>
        <end position="53"/>
    </location>
</feature>
<feature type="region of interest" description="Disordered" evidence="1">
    <location>
        <begin position="19"/>
        <end position="129"/>
    </location>
</feature>
<evidence type="ECO:0000313" key="2">
    <source>
        <dbReference type="EMBL" id="MFC3892000.1"/>
    </source>
</evidence>
<dbReference type="RefSeq" id="WP_382371693.1">
    <property type="nucleotide sequence ID" value="NZ_JBHRZI010000011.1"/>
</dbReference>
<dbReference type="EMBL" id="JBHRZI010000011">
    <property type="protein sequence ID" value="MFC3892000.1"/>
    <property type="molecule type" value="Genomic_DNA"/>
</dbReference>
<accession>A0ABV8BPU4</accession>
<evidence type="ECO:0000313" key="3">
    <source>
        <dbReference type="Proteomes" id="UP001595690"/>
    </source>
</evidence>
<evidence type="ECO:0000256" key="1">
    <source>
        <dbReference type="SAM" id="MobiDB-lite"/>
    </source>
</evidence>